<protein>
    <submittedName>
        <fullName evidence="1">Uncharacterized protein</fullName>
    </submittedName>
</protein>
<sequence length="53" mass="5685">MQVDGYMTFKQSTFVTTSCPGIHFTANTSSDNTSVLPASICQIDEIGQVGDKL</sequence>
<evidence type="ECO:0000313" key="1">
    <source>
        <dbReference type="EMBL" id="ADB18483.1"/>
    </source>
</evidence>
<evidence type="ECO:0000313" key="2">
    <source>
        <dbReference type="Proteomes" id="UP000001887"/>
    </source>
</evidence>
<dbReference type="Proteomes" id="UP000001887">
    <property type="component" value="Chromosome"/>
</dbReference>
<gene>
    <name evidence="1" type="ordered locus">Psta_3828</name>
</gene>
<dbReference type="EMBL" id="CP001848">
    <property type="protein sequence ID" value="ADB18483.1"/>
    <property type="molecule type" value="Genomic_DNA"/>
</dbReference>
<dbReference type="KEGG" id="psl:Psta_3828"/>
<keyword evidence="2" id="KW-1185">Reference proteome</keyword>
<accession>D2R0Z8</accession>
<reference evidence="1 2" key="1">
    <citation type="journal article" date="2009" name="Stand. Genomic Sci.">
        <title>Complete genome sequence of Pirellula staleyi type strain (ATCC 27377).</title>
        <authorList>
            <person name="Clum A."/>
            <person name="Tindall B.J."/>
            <person name="Sikorski J."/>
            <person name="Ivanova N."/>
            <person name="Mavrommatis K."/>
            <person name="Lucas S."/>
            <person name="Glavina del Rio T."/>
            <person name="Nolan M."/>
            <person name="Chen F."/>
            <person name="Tice H."/>
            <person name="Pitluck S."/>
            <person name="Cheng J.F."/>
            <person name="Chertkov O."/>
            <person name="Brettin T."/>
            <person name="Han C."/>
            <person name="Detter J.C."/>
            <person name="Kuske C."/>
            <person name="Bruce D."/>
            <person name="Goodwin L."/>
            <person name="Ovchinikova G."/>
            <person name="Pati A."/>
            <person name="Mikhailova N."/>
            <person name="Chen A."/>
            <person name="Palaniappan K."/>
            <person name="Land M."/>
            <person name="Hauser L."/>
            <person name="Chang Y.J."/>
            <person name="Jeffries C.D."/>
            <person name="Chain P."/>
            <person name="Rohde M."/>
            <person name="Goker M."/>
            <person name="Bristow J."/>
            <person name="Eisen J.A."/>
            <person name="Markowitz V."/>
            <person name="Hugenholtz P."/>
            <person name="Kyrpides N.C."/>
            <person name="Klenk H.P."/>
            <person name="Lapidus A."/>
        </authorList>
    </citation>
    <scope>NUCLEOTIDE SEQUENCE [LARGE SCALE GENOMIC DNA]</scope>
    <source>
        <strain evidence="2">ATCC 27377 / DSM 6068 / ICPB 4128</strain>
    </source>
</reference>
<dbReference type="AlphaFoldDB" id="D2R0Z8"/>
<name>D2R0Z8_PIRSD</name>
<dbReference type="HOGENOM" id="CLU_3064606_0_0_0"/>
<proteinExistence type="predicted"/>
<organism evidence="1 2">
    <name type="scientific">Pirellula staleyi (strain ATCC 27377 / DSM 6068 / ICPB 4128)</name>
    <name type="common">Pirella staleyi</name>
    <dbReference type="NCBI Taxonomy" id="530564"/>
    <lineage>
        <taxon>Bacteria</taxon>
        <taxon>Pseudomonadati</taxon>
        <taxon>Planctomycetota</taxon>
        <taxon>Planctomycetia</taxon>
        <taxon>Pirellulales</taxon>
        <taxon>Pirellulaceae</taxon>
        <taxon>Pirellula</taxon>
    </lineage>
</organism>